<protein>
    <submittedName>
        <fullName evidence="2">Uncharacterized protein</fullName>
    </submittedName>
</protein>
<dbReference type="EMBL" id="ML179260">
    <property type="protein sequence ID" value="THU93057.1"/>
    <property type="molecule type" value="Genomic_DNA"/>
</dbReference>
<dbReference type="OrthoDB" id="9451547at2759"/>
<organism evidence="2 3">
    <name type="scientific">Dendrothele bispora (strain CBS 962.96)</name>
    <dbReference type="NCBI Taxonomy" id="1314807"/>
    <lineage>
        <taxon>Eukaryota</taxon>
        <taxon>Fungi</taxon>
        <taxon>Dikarya</taxon>
        <taxon>Basidiomycota</taxon>
        <taxon>Agaricomycotina</taxon>
        <taxon>Agaricomycetes</taxon>
        <taxon>Agaricomycetidae</taxon>
        <taxon>Agaricales</taxon>
        <taxon>Agaricales incertae sedis</taxon>
        <taxon>Dendrothele</taxon>
    </lineage>
</organism>
<evidence type="ECO:0000313" key="3">
    <source>
        <dbReference type="Proteomes" id="UP000297245"/>
    </source>
</evidence>
<feature type="transmembrane region" description="Helical" evidence="1">
    <location>
        <begin position="127"/>
        <end position="146"/>
    </location>
</feature>
<dbReference type="AlphaFoldDB" id="A0A4S8LU12"/>
<keyword evidence="1" id="KW-0472">Membrane</keyword>
<gene>
    <name evidence="2" type="ORF">K435DRAFT_670898</name>
</gene>
<sequence>ITQDEITARSKTDSLTKSIAVVQTTWFILQCIARVNEGLVITDLEIVTVAFALLNTATYILWWNKPVRYPVKIDYCRKHSKSKITVKEDRDVDLVDVILSIPLASSITQPSGGEDSYHTGLESTPPSLYPTAISLFFVLGVIHCAPWNFTFPTHMEQVLWRISAVTVTAFPLVWFLLFKVILSLGGSTSESQTAINPIASITFILLPLVYIWVRITLIVIAFMELRALPPSAYQTVDWGRFIPHI</sequence>
<feature type="transmembrane region" description="Helical" evidence="1">
    <location>
        <begin position="158"/>
        <end position="178"/>
    </location>
</feature>
<dbReference type="PANTHER" id="PTHR35043">
    <property type="entry name" value="TRANSCRIPTION FACTOR DOMAIN-CONTAINING PROTEIN"/>
    <property type="match status" value="1"/>
</dbReference>
<feature type="transmembrane region" description="Helical" evidence="1">
    <location>
        <begin position="198"/>
        <end position="223"/>
    </location>
</feature>
<dbReference type="Proteomes" id="UP000297245">
    <property type="component" value="Unassembled WGS sequence"/>
</dbReference>
<accession>A0A4S8LU12</accession>
<evidence type="ECO:0000313" key="2">
    <source>
        <dbReference type="EMBL" id="THU93057.1"/>
    </source>
</evidence>
<feature type="transmembrane region" description="Helical" evidence="1">
    <location>
        <begin position="44"/>
        <end position="62"/>
    </location>
</feature>
<name>A0A4S8LU12_DENBC</name>
<feature type="non-terminal residue" evidence="2">
    <location>
        <position position="1"/>
    </location>
</feature>
<keyword evidence="1" id="KW-1133">Transmembrane helix</keyword>
<keyword evidence="1" id="KW-0812">Transmembrane</keyword>
<reference evidence="2 3" key="1">
    <citation type="journal article" date="2019" name="Nat. Ecol. Evol.">
        <title>Megaphylogeny resolves global patterns of mushroom evolution.</title>
        <authorList>
            <person name="Varga T."/>
            <person name="Krizsan K."/>
            <person name="Foldi C."/>
            <person name="Dima B."/>
            <person name="Sanchez-Garcia M."/>
            <person name="Sanchez-Ramirez S."/>
            <person name="Szollosi G.J."/>
            <person name="Szarkandi J.G."/>
            <person name="Papp V."/>
            <person name="Albert L."/>
            <person name="Andreopoulos W."/>
            <person name="Angelini C."/>
            <person name="Antonin V."/>
            <person name="Barry K.W."/>
            <person name="Bougher N.L."/>
            <person name="Buchanan P."/>
            <person name="Buyck B."/>
            <person name="Bense V."/>
            <person name="Catcheside P."/>
            <person name="Chovatia M."/>
            <person name="Cooper J."/>
            <person name="Damon W."/>
            <person name="Desjardin D."/>
            <person name="Finy P."/>
            <person name="Geml J."/>
            <person name="Haridas S."/>
            <person name="Hughes K."/>
            <person name="Justo A."/>
            <person name="Karasinski D."/>
            <person name="Kautmanova I."/>
            <person name="Kiss B."/>
            <person name="Kocsube S."/>
            <person name="Kotiranta H."/>
            <person name="LaButti K.M."/>
            <person name="Lechner B.E."/>
            <person name="Liimatainen K."/>
            <person name="Lipzen A."/>
            <person name="Lukacs Z."/>
            <person name="Mihaltcheva S."/>
            <person name="Morgado L.N."/>
            <person name="Niskanen T."/>
            <person name="Noordeloos M.E."/>
            <person name="Ohm R.A."/>
            <person name="Ortiz-Santana B."/>
            <person name="Ovrebo C."/>
            <person name="Racz N."/>
            <person name="Riley R."/>
            <person name="Savchenko A."/>
            <person name="Shiryaev A."/>
            <person name="Soop K."/>
            <person name="Spirin V."/>
            <person name="Szebenyi C."/>
            <person name="Tomsovsky M."/>
            <person name="Tulloss R.E."/>
            <person name="Uehling J."/>
            <person name="Grigoriev I.V."/>
            <person name="Vagvolgyi C."/>
            <person name="Papp T."/>
            <person name="Martin F.M."/>
            <person name="Miettinen O."/>
            <person name="Hibbett D.S."/>
            <person name="Nagy L.G."/>
        </authorList>
    </citation>
    <scope>NUCLEOTIDE SEQUENCE [LARGE SCALE GENOMIC DNA]</scope>
    <source>
        <strain evidence="2 3">CBS 962.96</strain>
    </source>
</reference>
<keyword evidence="3" id="KW-1185">Reference proteome</keyword>
<evidence type="ECO:0000256" key="1">
    <source>
        <dbReference type="SAM" id="Phobius"/>
    </source>
</evidence>
<proteinExistence type="predicted"/>
<dbReference type="PANTHER" id="PTHR35043:SF7">
    <property type="entry name" value="TRANSCRIPTION FACTOR DOMAIN-CONTAINING PROTEIN"/>
    <property type="match status" value="1"/>
</dbReference>